<dbReference type="PANTHER" id="PTHR34353:SF2">
    <property type="entry name" value="CRISPR-ASSOCIATED ENDONUCLEASE CAS1 1"/>
    <property type="match status" value="1"/>
</dbReference>
<dbReference type="InterPro" id="IPR002729">
    <property type="entry name" value="CRISPR-assoc_Cas1"/>
</dbReference>
<name>A0A840U562_9BACT</name>
<keyword evidence="1 10" id="KW-0540">Nuclease</keyword>
<keyword evidence="8 10" id="KW-0464">Manganese</keyword>
<evidence type="ECO:0000313" key="12">
    <source>
        <dbReference type="Proteomes" id="UP000557307"/>
    </source>
</evidence>
<keyword evidence="3 10" id="KW-0255">Endonuclease</keyword>
<dbReference type="AlphaFoldDB" id="A0A840U562"/>
<evidence type="ECO:0000256" key="5">
    <source>
        <dbReference type="ARBA" id="ARBA00022842"/>
    </source>
</evidence>
<dbReference type="GO" id="GO:0046872">
    <property type="term" value="F:metal ion binding"/>
    <property type="evidence" value="ECO:0007669"/>
    <property type="project" value="UniProtKB-UniRule"/>
</dbReference>
<dbReference type="Gene3D" id="1.20.120.920">
    <property type="entry name" value="CRISPR-associated endonuclease Cas1, C-terminal domain"/>
    <property type="match status" value="1"/>
</dbReference>
<dbReference type="GO" id="GO:0051607">
    <property type="term" value="P:defense response to virus"/>
    <property type="evidence" value="ECO:0007669"/>
    <property type="project" value="UniProtKB-UniRule"/>
</dbReference>
<dbReference type="InterPro" id="IPR050646">
    <property type="entry name" value="Cas1"/>
</dbReference>
<comment type="similarity">
    <text evidence="10">Belongs to the CRISPR-associated endonuclease Cas1 family.</text>
</comment>
<keyword evidence="12" id="KW-1185">Reference proteome</keyword>
<evidence type="ECO:0000256" key="8">
    <source>
        <dbReference type="ARBA" id="ARBA00023211"/>
    </source>
</evidence>
<accession>A0A840U562</accession>
<dbReference type="Pfam" id="PF01867">
    <property type="entry name" value="Cas_Cas1"/>
    <property type="match status" value="1"/>
</dbReference>
<dbReference type="RefSeq" id="WP_184179659.1">
    <property type="nucleotide sequence ID" value="NZ_JACHGF010000018.1"/>
</dbReference>
<evidence type="ECO:0000256" key="1">
    <source>
        <dbReference type="ARBA" id="ARBA00022722"/>
    </source>
</evidence>
<evidence type="ECO:0000256" key="3">
    <source>
        <dbReference type="ARBA" id="ARBA00022759"/>
    </source>
</evidence>
<dbReference type="HAMAP" id="MF_01470">
    <property type="entry name" value="Cas1"/>
    <property type="match status" value="1"/>
</dbReference>
<keyword evidence="4 10" id="KW-0378">Hydrolase</keyword>
<evidence type="ECO:0000313" key="11">
    <source>
        <dbReference type="EMBL" id="MBB5287458.1"/>
    </source>
</evidence>
<feature type="binding site" evidence="10">
    <location>
        <position position="227"/>
    </location>
    <ligand>
        <name>Mn(2+)</name>
        <dbReference type="ChEBI" id="CHEBI:29035"/>
    </ligand>
</feature>
<evidence type="ECO:0000256" key="6">
    <source>
        <dbReference type="ARBA" id="ARBA00023118"/>
    </source>
</evidence>
<dbReference type="NCBIfam" id="TIGR00287">
    <property type="entry name" value="cas1"/>
    <property type="match status" value="1"/>
</dbReference>
<keyword evidence="5 10" id="KW-0460">Magnesium</keyword>
<gene>
    <name evidence="10" type="primary">cas1</name>
    <name evidence="11" type="ORF">HNQ92_005621</name>
</gene>
<comment type="function">
    <text evidence="10">CRISPR (clustered regularly interspaced short palindromic repeat), is an adaptive immune system that provides protection against mobile genetic elements (viruses, transposable elements and conjugative plasmids). CRISPR clusters contain spacers, sequences complementary to antecedent mobile elements, and target invading nucleic acids. CRISPR clusters are transcribed and processed into CRISPR RNA (crRNA). Acts as a dsDNA endonuclease. Involved in the integration of spacer DNA into the CRISPR cassette.</text>
</comment>
<keyword evidence="7 10" id="KW-0238">DNA-binding</keyword>
<dbReference type="InterPro" id="IPR042206">
    <property type="entry name" value="CRISPR-assoc_Cas1_C"/>
</dbReference>
<evidence type="ECO:0000256" key="7">
    <source>
        <dbReference type="ARBA" id="ARBA00023125"/>
    </source>
</evidence>
<dbReference type="Proteomes" id="UP000557307">
    <property type="component" value="Unassembled WGS sequence"/>
</dbReference>
<sequence length="328" mass="37941">MQLIISQVGAALSVRGGRYFIRTREQEQYVPVHEVRSICLHPATQLTHEVIMTALDQNTDLLFFDRTGFPAARVWGHQFGSIATIRKNQLSFALSPDGTDWVRTLLHRKADNQQALLSLLALRRQVPVPEAALQTLRHYKNKIRYHQAPDRAELFGSFRGFEGIMSKHYFRALSELLPEAYRFERRSRQPAADAFNALLNYAYGMLYAHIETALIKAGLDPFVGVMHRDEYNRPVLVYDLIEPYRLWADFVVCHLCQQEVVTADFFEVQNGTHYWLDQPGKRILIQSMNDYLHELVVLDGLSRSRLVHLEREAQQLAARLKKYEYSPA</sequence>
<dbReference type="EMBL" id="JACHGF010000018">
    <property type="protein sequence ID" value="MBB5287458.1"/>
    <property type="molecule type" value="Genomic_DNA"/>
</dbReference>
<reference evidence="11 12" key="1">
    <citation type="submission" date="2020-08" db="EMBL/GenBank/DDBJ databases">
        <title>Genomic Encyclopedia of Type Strains, Phase IV (KMG-IV): sequencing the most valuable type-strain genomes for metagenomic binning, comparative biology and taxonomic classification.</title>
        <authorList>
            <person name="Goeker M."/>
        </authorList>
    </citation>
    <scope>NUCLEOTIDE SEQUENCE [LARGE SCALE GENOMIC DNA]</scope>
    <source>
        <strain evidence="11 12">DSM 105074</strain>
    </source>
</reference>
<dbReference type="GO" id="GO:0003677">
    <property type="term" value="F:DNA binding"/>
    <property type="evidence" value="ECO:0007669"/>
    <property type="project" value="UniProtKB-KW"/>
</dbReference>
<evidence type="ECO:0000256" key="2">
    <source>
        <dbReference type="ARBA" id="ARBA00022723"/>
    </source>
</evidence>
<keyword evidence="2 10" id="KW-0479">Metal-binding</keyword>
<dbReference type="GO" id="GO:0043571">
    <property type="term" value="P:maintenance of CRISPR repeat elements"/>
    <property type="evidence" value="ECO:0007669"/>
    <property type="project" value="UniProtKB-UniRule"/>
</dbReference>
<dbReference type="PANTHER" id="PTHR34353">
    <property type="entry name" value="CRISPR-ASSOCIATED ENDONUCLEASE CAS1 1"/>
    <property type="match status" value="1"/>
</dbReference>
<feature type="binding site" evidence="10">
    <location>
        <position position="242"/>
    </location>
    <ligand>
        <name>Mn(2+)</name>
        <dbReference type="ChEBI" id="CHEBI:29035"/>
    </ligand>
</feature>
<dbReference type="Gene3D" id="3.100.10.20">
    <property type="entry name" value="CRISPR-associated endonuclease Cas1, N-terminal domain"/>
    <property type="match status" value="1"/>
</dbReference>
<feature type="binding site" evidence="10">
    <location>
        <position position="162"/>
    </location>
    <ligand>
        <name>Mn(2+)</name>
        <dbReference type="ChEBI" id="CHEBI:29035"/>
    </ligand>
</feature>
<comment type="cofactor">
    <cofactor evidence="10">
        <name>Mg(2+)</name>
        <dbReference type="ChEBI" id="CHEBI:18420"/>
    </cofactor>
    <cofactor evidence="10">
        <name>Mn(2+)</name>
        <dbReference type="ChEBI" id="CHEBI:29035"/>
    </cofactor>
</comment>
<dbReference type="CDD" id="cd09634">
    <property type="entry name" value="Cas1_I-II-III"/>
    <property type="match status" value="1"/>
</dbReference>
<evidence type="ECO:0000256" key="4">
    <source>
        <dbReference type="ARBA" id="ARBA00022801"/>
    </source>
</evidence>
<proteinExistence type="inferred from homology"/>
<organism evidence="11 12">
    <name type="scientific">Rhabdobacter roseus</name>
    <dbReference type="NCBI Taxonomy" id="1655419"/>
    <lineage>
        <taxon>Bacteria</taxon>
        <taxon>Pseudomonadati</taxon>
        <taxon>Bacteroidota</taxon>
        <taxon>Cytophagia</taxon>
        <taxon>Cytophagales</taxon>
        <taxon>Cytophagaceae</taxon>
        <taxon>Rhabdobacter</taxon>
    </lineage>
</organism>
<dbReference type="GO" id="GO:0016787">
    <property type="term" value="F:hydrolase activity"/>
    <property type="evidence" value="ECO:0007669"/>
    <property type="project" value="UniProtKB-KW"/>
</dbReference>
<dbReference type="GO" id="GO:0004519">
    <property type="term" value="F:endonuclease activity"/>
    <property type="evidence" value="ECO:0007669"/>
    <property type="project" value="UniProtKB-UniRule"/>
</dbReference>
<evidence type="ECO:0000256" key="9">
    <source>
        <dbReference type="ARBA" id="ARBA00038592"/>
    </source>
</evidence>
<dbReference type="EC" id="3.1.-.-" evidence="10"/>
<keyword evidence="6 10" id="KW-0051">Antiviral defense</keyword>
<comment type="subunit">
    <text evidence="9 10">Homodimer, forms a heterotetramer with a Cas2 homodimer.</text>
</comment>
<protein>
    <recommendedName>
        <fullName evidence="10">CRISPR-associated endonuclease Cas1</fullName>
        <ecNumber evidence="10">3.1.-.-</ecNumber>
    </recommendedName>
</protein>
<evidence type="ECO:0000256" key="10">
    <source>
        <dbReference type="HAMAP-Rule" id="MF_01470"/>
    </source>
</evidence>
<dbReference type="InterPro" id="IPR042211">
    <property type="entry name" value="CRISPR-assoc_Cas1_N"/>
</dbReference>
<comment type="caution">
    <text evidence="11">The sequence shown here is derived from an EMBL/GenBank/DDBJ whole genome shotgun (WGS) entry which is preliminary data.</text>
</comment>